<accession>A0A3N1KT63</accession>
<comment type="similarity">
    <text evidence="1 3">Belongs to the enoyl-CoA hydratase/isomerase family.</text>
</comment>
<dbReference type="Pfam" id="PF00378">
    <property type="entry name" value="ECH_1"/>
    <property type="match status" value="1"/>
</dbReference>
<dbReference type="Gene3D" id="1.10.12.10">
    <property type="entry name" value="Lyase 2-enoyl-coa Hydratase, Chain A, domain 2"/>
    <property type="match status" value="1"/>
</dbReference>
<dbReference type="EMBL" id="RJKX01000018">
    <property type="protein sequence ID" value="ROP81438.1"/>
    <property type="molecule type" value="Genomic_DNA"/>
</dbReference>
<dbReference type="OrthoDB" id="9795613at2"/>
<dbReference type="PANTHER" id="PTHR11941">
    <property type="entry name" value="ENOYL-COA HYDRATASE-RELATED"/>
    <property type="match status" value="1"/>
</dbReference>
<comment type="caution">
    <text evidence="4">The sequence shown here is derived from an EMBL/GenBank/DDBJ whole genome shotgun (WGS) entry which is preliminary data.</text>
</comment>
<dbReference type="Proteomes" id="UP000278222">
    <property type="component" value="Unassembled WGS sequence"/>
</dbReference>
<dbReference type="PROSITE" id="PS00166">
    <property type="entry name" value="ENOYL_COA_HYDRATASE"/>
    <property type="match status" value="1"/>
</dbReference>
<dbReference type="FunFam" id="3.90.226.10:FF:000009">
    <property type="entry name" value="Carnitinyl-CoA dehydratase"/>
    <property type="match status" value="1"/>
</dbReference>
<sequence>MSPIAVSDPAPHVRLIRFQRPEARNALSRGLLVALAAELDRAAADPEVRALVLTGDDRAFSAGADIKEMPDGGIPMWGQADRLRAWKTIERFPKPLLAAVNGWALGGGCELTTLCDIVIAGDSARFGFPEVRIAAFPGDGGTQRVPRIVGKARAMWMMMTGETIDAATACAWGLALQVVPAAETLPHALAMAERIAGMSPIAVAMIKEEVLMTYQKPLDESLSLERKLLLWQTEDHDEGIAAFVEKRPPVFKGR</sequence>
<evidence type="ECO:0000313" key="4">
    <source>
        <dbReference type="EMBL" id="ROP81438.1"/>
    </source>
</evidence>
<evidence type="ECO:0000256" key="3">
    <source>
        <dbReference type="RuleBase" id="RU003707"/>
    </source>
</evidence>
<protein>
    <submittedName>
        <fullName evidence="4">Short chain enoyl-CoA hydratase</fullName>
    </submittedName>
</protein>
<dbReference type="FunFam" id="1.10.12.10:FF:000001">
    <property type="entry name" value="Probable enoyl-CoA hydratase, mitochondrial"/>
    <property type="match status" value="1"/>
</dbReference>
<dbReference type="InterPro" id="IPR014748">
    <property type="entry name" value="Enoyl-CoA_hydra_C"/>
</dbReference>
<evidence type="ECO:0000256" key="2">
    <source>
        <dbReference type="ARBA" id="ARBA00023239"/>
    </source>
</evidence>
<evidence type="ECO:0000256" key="1">
    <source>
        <dbReference type="ARBA" id="ARBA00005254"/>
    </source>
</evidence>
<keyword evidence="2" id="KW-0456">Lyase</keyword>
<dbReference type="GO" id="GO:0016836">
    <property type="term" value="F:hydro-lyase activity"/>
    <property type="evidence" value="ECO:0007669"/>
    <property type="project" value="UniProtKB-ARBA"/>
</dbReference>
<dbReference type="InterPro" id="IPR018376">
    <property type="entry name" value="Enoyl-CoA_hyd/isom_CS"/>
</dbReference>
<gene>
    <name evidence="4" type="ORF">EDC65_5296</name>
</gene>
<reference evidence="4 5" key="1">
    <citation type="submission" date="2018-11" db="EMBL/GenBank/DDBJ databases">
        <title>Genomic Encyclopedia of Type Strains, Phase IV (KMG-IV): sequencing the most valuable type-strain genomes for metagenomic binning, comparative biology and taxonomic classification.</title>
        <authorList>
            <person name="Goeker M."/>
        </authorList>
    </citation>
    <scope>NUCLEOTIDE SEQUENCE [LARGE SCALE GENOMIC DNA]</scope>
    <source>
        <strain evidence="4 5">DSM 5900</strain>
    </source>
</reference>
<dbReference type="GO" id="GO:0006635">
    <property type="term" value="P:fatty acid beta-oxidation"/>
    <property type="evidence" value="ECO:0007669"/>
    <property type="project" value="TreeGrafter"/>
</dbReference>
<dbReference type="Gene3D" id="3.90.226.10">
    <property type="entry name" value="2-enoyl-CoA Hydratase, Chain A, domain 1"/>
    <property type="match status" value="1"/>
</dbReference>
<dbReference type="AlphaFoldDB" id="A0A3N1KT63"/>
<organism evidence="4 5">
    <name type="scientific">Stella humosa</name>
    <dbReference type="NCBI Taxonomy" id="94"/>
    <lineage>
        <taxon>Bacteria</taxon>
        <taxon>Pseudomonadati</taxon>
        <taxon>Pseudomonadota</taxon>
        <taxon>Alphaproteobacteria</taxon>
        <taxon>Rhodospirillales</taxon>
        <taxon>Stellaceae</taxon>
        <taxon>Stella</taxon>
    </lineage>
</organism>
<proteinExistence type="inferred from homology"/>
<dbReference type="InterPro" id="IPR001753">
    <property type="entry name" value="Enoyl-CoA_hydra/iso"/>
</dbReference>
<keyword evidence="5" id="KW-1185">Reference proteome</keyword>
<evidence type="ECO:0000313" key="5">
    <source>
        <dbReference type="Proteomes" id="UP000278222"/>
    </source>
</evidence>
<name>A0A3N1KT63_9PROT</name>
<dbReference type="SUPFAM" id="SSF52096">
    <property type="entry name" value="ClpP/crotonase"/>
    <property type="match status" value="1"/>
</dbReference>
<dbReference type="PANTHER" id="PTHR11941:SF54">
    <property type="entry name" value="ENOYL-COA HYDRATASE, MITOCHONDRIAL"/>
    <property type="match status" value="1"/>
</dbReference>
<dbReference type="CDD" id="cd06558">
    <property type="entry name" value="crotonase-like"/>
    <property type="match status" value="1"/>
</dbReference>
<dbReference type="InterPro" id="IPR029045">
    <property type="entry name" value="ClpP/crotonase-like_dom_sf"/>
</dbReference>